<dbReference type="PANTHER" id="PTHR43329">
    <property type="entry name" value="EPOXIDE HYDROLASE"/>
    <property type="match status" value="1"/>
</dbReference>
<dbReference type="EMBL" id="UINC01002261">
    <property type="protein sequence ID" value="SUZ94730.1"/>
    <property type="molecule type" value="Genomic_DNA"/>
</dbReference>
<dbReference type="Gene3D" id="3.40.50.1820">
    <property type="entry name" value="alpha/beta hydrolase"/>
    <property type="match status" value="1"/>
</dbReference>
<gene>
    <name evidence="3" type="ORF">METZ01_LOCUS47584</name>
</gene>
<keyword evidence="1" id="KW-0378">Hydrolase</keyword>
<dbReference type="SUPFAM" id="SSF53474">
    <property type="entry name" value="alpha/beta-Hydrolases"/>
    <property type="match status" value="1"/>
</dbReference>
<dbReference type="Pfam" id="PF00561">
    <property type="entry name" value="Abhydrolase_1"/>
    <property type="match status" value="1"/>
</dbReference>
<dbReference type="InterPro" id="IPR000639">
    <property type="entry name" value="Epox_hydrolase-like"/>
</dbReference>
<evidence type="ECO:0000313" key="3">
    <source>
        <dbReference type="EMBL" id="SUZ94730.1"/>
    </source>
</evidence>
<dbReference type="AlphaFoldDB" id="A0A381RS58"/>
<dbReference type="InterPro" id="IPR029058">
    <property type="entry name" value="AB_hydrolase_fold"/>
</dbReference>
<accession>A0A381RS58</accession>
<feature type="domain" description="AB hydrolase-1" evidence="2">
    <location>
        <begin position="31"/>
        <end position="274"/>
    </location>
</feature>
<dbReference type="GO" id="GO:0016787">
    <property type="term" value="F:hydrolase activity"/>
    <property type="evidence" value="ECO:0007669"/>
    <property type="project" value="UniProtKB-KW"/>
</dbReference>
<dbReference type="InterPro" id="IPR000073">
    <property type="entry name" value="AB_hydrolase_1"/>
</dbReference>
<protein>
    <recommendedName>
        <fullName evidence="2">AB hydrolase-1 domain-containing protein</fullName>
    </recommendedName>
</protein>
<name>A0A381RS58_9ZZZZ</name>
<dbReference type="PRINTS" id="PR00412">
    <property type="entry name" value="EPOXHYDRLASE"/>
</dbReference>
<sequence length="294" mass="33371">MTSPAVTTRFVDANGLRFEVHECGEGDRLALCLHGFPESAFSWRYQLPCLAQLGYRVWAPNLRGYGRSSRPDRVEDYRVNHLVADVEALIDAAGPTHTLLIGHDWGGILAWIIATGKRRALDGLVIMNAPHPARFAQQLFTWSQIRRSWYAFAFQIPRLPEFFLGRREARGIAAIFRNMAVDKSRFPRDVLDVYRKQALEPGALTAMVNYYRANLGLGWRQRAEQADPIDVPTLLVWGEADTALGKELTFGTEQLVKHLTIRYLPDVSHWVQQEAPEQVNGILESWLAQHRPAD</sequence>
<proteinExistence type="predicted"/>
<organism evidence="3">
    <name type="scientific">marine metagenome</name>
    <dbReference type="NCBI Taxonomy" id="408172"/>
    <lineage>
        <taxon>unclassified sequences</taxon>
        <taxon>metagenomes</taxon>
        <taxon>ecological metagenomes</taxon>
    </lineage>
</organism>
<reference evidence="3" key="1">
    <citation type="submission" date="2018-05" db="EMBL/GenBank/DDBJ databases">
        <authorList>
            <person name="Lanie J.A."/>
            <person name="Ng W.-L."/>
            <person name="Kazmierczak K.M."/>
            <person name="Andrzejewski T.M."/>
            <person name="Davidsen T.M."/>
            <person name="Wayne K.J."/>
            <person name="Tettelin H."/>
            <person name="Glass J.I."/>
            <person name="Rusch D."/>
            <person name="Podicherti R."/>
            <person name="Tsui H.-C.T."/>
            <person name="Winkler M.E."/>
        </authorList>
    </citation>
    <scope>NUCLEOTIDE SEQUENCE</scope>
</reference>
<evidence type="ECO:0000259" key="2">
    <source>
        <dbReference type="Pfam" id="PF00561"/>
    </source>
</evidence>
<evidence type="ECO:0000256" key="1">
    <source>
        <dbReference type="ARBA" id="ARBA00022801"/>
    </source>
</evidence>